<dbReference type="Proteomes" id="UP000199012">
    <property type="component" value="Unassembled WGS sequence"/>
</dbReference>
<dbReference type="EMBL" id="FOKA01000001">
    <property type="protein sequence ID" value="SFA74358.1"/>
    <property type="molecule type" value="Genomic_DNA"/>
</dbReference>
<dbReference type="STRING" id="988821.SAMN05421867_101331"/>
<dbReference type="AlphaFoldDB" id="A0A1I0VDP7"/>
<name>A0A1I0VDP7_9CELL</name>
<feature type="transmembrane region" description="Helical" evidence="1">
    <location>
        <begin position="62"/>
        <end position="81"/>
    </location>
</feature>
<feature type="transmembrane region" description="Helical" evidence="1">
    <location>
        <begin position="28"/>
        <end position="50"/>
    </location>
</feature>
<evidence type="ECO:0008006" key="4">
    <source>
        <dbReference type="Google" id="ProtNLM"/>
    </source>
</evidence>
<feature type="transmembrane region" description="Helical" evidence="1">
    <location>
        <begin position="93"/>
        <end position="120"/>
    </location>
</feature>
<accession>A0A1I0VDP7</accession>
<keyword evidence="1" id="KW-0472">Membrane</keyword>
<gene>
    <name evidence="2" type="ORF">SAMN05421867_101331</name>
</gene>
<reference evidence="2 3" key="1">
    <citation type="submission" date="2016-10" db="EMBL/GenBank/DDBJ databases">
        <authorList>
            <person name="de Groot N.N."/>
        </authorList>
    </citation>
    <scope>NUCLEOTIDE SEQUENCE [LARGE SCALE GENOMIC DNA]</scope>
    <source>
        <strain evidence="2 3">CGMCC 4.6945</strain>
    </source>
</reference>
<evidence type="ECO:0000313" key="3">
    <source>
        <dbReference type="Proteomes" id="UP000199012"/>
    </source>
</evidence>
<evidence type="ECO:0000313" key="2">
    <source>
        <dbReference type="EMBL" id="SFA74358.1"/>
    </source>
</evidence>
<keyword evidence="1" id="KW-1133">Transmembrane helix</keyword>
<evidence type="ECO:0000256" key="1">
    <source>
        <dbReference type="SAM" id="Phobius"/>
    </source>
</evidence>
<sequence length="152" mass="15801">MTGSTTSPPPGPPPGYVIRRKRDAKPQFAQTMLLLEAFVVLFATLVASGLQRAGQLDVPAGWLWGGGLGLAVVLTLLSGSVSRRGGYALGSVAQVLVLATGVVVPMMLVAGGVFVVLWVVSLRLGGRIDRERAAFDAAHPDAVPPPPRPRLG</sequence>
<keyword evidence="3" id="KW-1185">Reference proteome</keyword>
<protein>
    <recommendedName>
        <fullName evidence="4">DUF4233 domain-containing protein</fullName>
    </recommendedName>
</protein>
<dbReference type="InterPro" id="IPR025327">
    <property type="entry name" value="DUF4233"/>
</dbReference>
<dbReference type="Pfam" id="PF14017">
    <property type="entry name" value="DUF4233"/>
    <property type="match status" value="1"/>
</dbReference>
<organism evidence="2 3">
    <name type="scientific">Cellulomonas marina</name>
    <dbReference type="NCBI Taxonomy" id="988821"/>
    <lineage>
        <taxon>Bacteria</taxon>
        <taxon>Bacillati</taxon>
        <taxon>Actinomycetota</taxon>
        <taxon>Actinomycetes</taxon>
        <taxon>Micrococcales</taxon>
        <taxon>Cellulomonadaceae</taxon>
        <taxon>Cellulomonas</taxon>
    </lineage>
</organism>
<dbReference type="RefSeq" id="WP_275407323.1">
    <property type="nucleotide sequence ID" value="NZ_BONM01000003.1"/>
</dbReference>
<keyword evidence="1" id="KW-0812">Transmembrane</keyword>
<proteinExistence type="predicted"/>